<dbReference type="EMBL" id="JACAST010000039">
    <property type="protein sequence ID" value="NWK02497.1"/>
    <property type="molecule type" value="Genomic_DNA"/>
</dbReference>
<sequence length="66" mass="7479">MVFTRNKKSADAHDSNGKCTLCGGRIEQVFLPMKEWGMDGHLCGKCYSKKIAEFYPGKHERVNLSE</sequence>
<protein>
    <submittedName>
        <fullName evidence="1">Uncharacterized protein</fullName>
    </submittedName>
</protein>
<gene>
    <name evidence="1" type="ORF">HX804_04245</name>
</gene>
<evidence type="ECO:0000313" key="2">
    <source>
        <dbReference type="Proteomes" id="UP000529843"/>
    </source>
</evidence>
<proteinExistence type="predicted"/>
<dbReference type="AlphaFoldDB" id="A0A7K4NMI7"/>
<dbReference type="Proteomes" id="UP000529843">
    <property type="component" value="Unassembled WGS sequence"/>
</dbReference>
<name>A0A7K4NMI7_9ARCH</name>
<organism evidence="1 2">
    <name type="scientific">Marine Group I thaumarchaeote</name>
    <dbReference type="NCBI Taxonomy" id="2511932"/>
    <lineage>
        <taxon>Archaea</taxon>
        <taxon>Nitrososphaerota</taxon>
        <taxon>Marine Group I</taxon>
    </lineage>
</organism>
<evidence type="ECO:0000313" key="1">
    <source>
        <dbReference type="EMBL" id="NWK02497.1"/>
    </source>
</evidence>
<accession>A0A7K4NMI7</accession>
<reference evidence="1 2" key="1">
    <citation type="journal article" date="2019" name="Environ. Microbiol.">
        <title>Genomics insights into ecotype formation of ammonia-oxidizing archaea in the deep ocean.</title>
        <authorList>
            <person name="Wang Y."/>
            <person name="Huang J.M."/>
            <person name="Cui G.J."/>
            <person name="Nunoura T."/>
            <person name="Takaki Y."/>
            <person name="Li W.L."/>
            <person name="Li J."/>
            <person name="Gao Z.M."/>
            <person name="Takai K."/>
            <person name="Zhang A.Q."/>
            <person name="Stepanauskas R."/>
        </authorList>
    </citation>
    <scope>NUCLEOTIDE SEQUENCE [LARGE SCALE GENOMIC DNA]</scope>
    <source>
        <strain evidence="1 2">N8</strain>
    </source>
</reference>
<comment type="caution">
    <text evidence="1">The sequence shown here is derived from an EMBL/GenBank/DDBJ whole genome shotgun (WGS) entry which is preliminary data.</text>
</comment>